<evidence type="ECO:0000313" key="1">
    <source>
        <dbReference type="EMBL" id="KXT83204.1"/>
    </source>
</evidence>
<accession>A0A139RHD9</accession>
<protein>
    <submittedName>
        <fullName evidence="3">Uncharacterized protein</fullName>
    </submittedName>
</protein>
<dbReference type="EMBL" id="LQZE01000325">
    <property type="protein sequence ID" value="KXU14183.1"/>
    <property type="molecule type" value="Genomic_DNA"/>
</dbReference>
<reference evidence="4 5" key="1">
    <citation type="submission" date="2016-01" db="EMBL/GenBank/DDBJ databases">
        <title>Highly variable Streptococcus oralis are common among viridans streptococci isolated from primates.</title>
        <authorList>
            <person name="Denapaite D."/>
            <person name="Rieger M."/>
            <person name="Koendgen S."/>
            <person name="Brueckner R."/>
            <person name="Ochigava I."/>
            <person name="Kappeler P."/>
            <person name="Maetz-Rensing K."/>
            <person name="Leendertz F."/>
            <person name="Hakenbeck R."/>
        </authorList>
    </citation>
    <scope>NUCLEOTIDE SEQUENCE [LARGE SCALE GENOMIC DNA]</scope>
    <source>
        <strain evidence="1 4">DD14</strain>
        <strain evidence="2 5">DD16</strain>
        <strain evidence="3 6">DD17</strain>
    </source>
</reference>
<dbReference type="PATRIC" id="fig|1303.77.peg.660"/>
<dbReference type="AlphaFoldDB" id="A0A139RHD9"/>
<sequence length="39" mass="4364">MPKTRFHLTTGSLEDVQSAKPRLDLALASEPNIFKPIIK</sequence>
<evidence type="ECO:0000313" key="4">
    <source>
        <dbReference type="Proteomes" id="UP000070497"/>
    </source>
</evidence>
<evidence type="ECO:0000313" key="6">
    <source>
        <dbReference type="Proteomes" id="UP000072989"/>
    </source>
</evidence>
<proteinExistence type="predicted"/>
<evidence type="ECO:0000313" key="2">
    <source>
        <dbReference type="EMBL" id="KXT84476.1"/>
    </source>
</evidence>
<dbReference type="Proteomes" id="UP000072653">
    <property type="component" value="Unassembled WGS sequence"/>
</dbReference>
<evidence type="ECO:0000313" key="5">
    <source>
        <dbReference type="Proteomes" id="UP000072653"/>
    </source>
</evidence>
<dbReference type="Proteomes" id="UP000070497">
    <property type="component" value="Unassembled WGS sequence"/>
</dbReference>
<dbReference type="EMBL" id="LQOB01000327">
    <property type="protein sequence ID" value="KXT84476.1"/>
    <property type="molecule type" value="Genomic_DNA"/>
</dbReference>
<comment type="caution">
    <text evidence="3">The sequence shown here is derived from an EMBL/GenBank/DDBJ whole genome shotgun (WGS) entry which is preliminary data.</text>
</comment>
<name>A0A139RHD9_STROR</name>
<dbReference type="EMBL" id="LQRI01000105">
    <property type="protein sequence ID" value="KXT83204.1"/>
    <property type="molecule type" value="Genomic_DNA"/>
</dbReference>
<evidence type="ECO:0000313" key="3">
    <source>
        <dbReference type="EMBL" id="KXU14183.1"/>
    </source>
</evidence>
<dbReference type="Proteomes" id="UP000072989">
    <property type="component" value="Unassembled WGS sequence"/>
</dbReference>
<organism evidence="3 6">
    <name type="scientific">Streptococcus oralis</name>
    <dbReference type="NCBI Taxonomy" id="1303"/>
    <lineage>
        <taxon>Bacteria</taxon>
        <taxon>Bacillati</taxon>
        <taxon>Bacillota</taxon>
        <taxon>Bacilli</taxon>
        <taxon>Lactobacillales</taxon>
        <taxon>Streptococcaceae</taxon>
        <taxon>Streptococcus</taxon>
    </lineage>
</organism>
<gene>
    <name evidence="1" type="ORF">SORDD14_00574</name>
    <name evidence="2" type="ORF">SORDD16_01810</name>
    <name evidence="3" type="ORF">SORDD17_01500</name>
</gene>